<dbReference type="Proteomes" id="UP000011715">
    <property type="component" value="Unassembled WGS sequence"/>
</dbReference>
<accession>A0A0C4EEW4</accession>
<dbReference type="EMBL" id="ADBL01002783">
    <property type="status" value="NOT_ANNOTATED_CDS"/>
    <property type="molecule type" value="Genomic_DNA"/>
</dbReference>
<evidence type="ECO:0000313" key="4">
    <source>
        <dbReference type="EMBL" id="KLU92350.1"/>
    </source>
</evidence>
<feature type="domain" description="Nephrocystin 3-like N-terminal" evidence="3">
    <location>
        <begin position="194"/>
        <end position="269"/>
    </location>
</feature>
<dbReference type="InterPro" id="IPR027417">
    <property type="entry name" value="P-loop_NTPase"/>
</dbReference>
<keyword evidence="1" id="KW-0677">Repeat</keyword>
<evidence type="ECO:0000313" key="5">
    <source>
        <dbReference type="EnsemblFungi" id="MAPG_11296T0"/>
    </source>
</evidence>
<reference evidence="4" key="1">
    <citation type="submission" date="2010-05" db="EMBL/GenBank/DDBJ databases">
        <title>The Genome Sequence of Magnaporthe poae strain ATCC 64411.</title>
        <authorList>
            <consortium name="The Broad Institute Genome Sequencing Platform"/>
            <consortium name="Broad Institute Genome Sequencing Center for Infectious Disease"/>
            <person name="Ma L.-J."/>
            <person name="Dead R."/>
            <person name="Young S."/>
            <person name="Zeng Q."/>
            <person name="Koehrsen M."/>
            <person name="Alvarado L."/>
            <person name="Berlin A."/>
            <person name="Chapman S.B."/>
            <person name="Chen Z."/>
            <person name="Freedman E."/>
            <person name="Gellesch M."/>
            <person name="Goldberg J."/>
            <person name="Griggs A."/>
            <person name="Gujja S."/>
            <person name="Heilman E.R."/>
            <person name="Heiman D."/>
            <person name="Hepburn T."/>
            <person name="Howarth C."/>
            <person name="Jen D."/>
            <person name="Larson L."/>
            <person name="Mehta T."/>
            <person name="Neiman D."/>
            <person name="Pearson M."/>
            <person name="Roberts A."/>
            <person name="Saif S."/>
            <person name="Shea T."/>
            <person name="Shenoy N."/>
            <person name="Sisk P."/>
            <person name="Stolte C."/>
            <person name="Sykes S."/>
            <person name="Walk T."/>
            <person name="White J."/>
            <person name="Yandava C."/>
            <person name="Haas B."/>
            <person name="Nusbaum C."/>
            <person name="Birren B."/>
        </authorList>
    </citation>
    <scope>NUCLEOTIDE SEQUENCE</scope>
    <source>
        <strain evidence="4">ATCC 64411</strain>
    </source>
</reference>
<feature type="coiled-coil region" evidence="2">
    <location>
        <begin position="21"/>
        <end position="55"/>
    </location>
</feature>
<protein>
    <recommendedName>
        <fullName evidence="3">Nephrocystin 3-like N-terminal domain-containing protein</fullName>
    </recommendedName>
</protein>
<dbReference type="EMBL" id="GL876980">
    <property type="protein sequence ID" value="KLU92350.1"/>
    <property type="molecule type" value="Genomic_DNA"/>
</dbReference>
<dbReference type="SUPFAM" id="SSF52540">
    <property type="entry name" value="P-loop containing nucleoside triphosphate hydrolases"/>
    <property type="match status" value="1"/>
</dbReference>
<dbReference type="VEuPathDB" id="FungiDB:MAPG_11296"/>
<reference evidence="5" key="4">
    <citation type="journal article" date="2015" name="G3 (Bethesda)">
        <title>Genome sequences of three phytopathogenic species of the Magnaporthaceae family of fungi.</title>
        <authorList>
            <person name="Okagaki L.H."/>
            <person name="Nunes C.C."/>
            <person name="Sailsbery J."/>
            <person name="Clay B."/>
            <person name="Brown D."/>
            <person name="John T."/>
            <person name="Oh Y."/>
            <person name="Young N."/>
            <person name="Fitzgerald M."/>
            <person name="Haas B.J."/>
            <person name="Zeng Q."/>
            <person name="Young S."/>
            <person name="Adiconis X."/>
            <person name="Fan L."/>
            <person name="Levin J.Z."/>
            <person name="Mitchell T.K."/>
            <person name="Okubara P.A."/>
            <person name="Farman M.L."/>
            <person name="Kohn L.M."/>
            <person name="Birren B."/>
            <person name="Ma L.-J."/>
            <person name="Dean R.A."/>
        </authorList>
    </citation>
    <scope>NUCLEOTIDE SEQUENCE</scope>
    <source>
        <strain evidence="5">ATCC 64411 / 73-15</strain>
    </source>
</reference>
<dbReference type="Gene3D" id="3.40.50.300">
    <property type="entry name" value="P-loop containing nucleotide triphosphate hydrolases"/>
    <property type="match status" value="1"/>
</dbReference>
<evidence type="ECO:0000259" key="3">
    <source>
        <dbReference type="Pfam" id="PF24883"/>
    </source>
</evidence>
<dbReference type="InterPro" id="IPR056884">
    <property type="entry name" value="NPHP3-like_N"/>
</dbReference>
<proteinExistence type="predicted"/>
<evidence type="ECO:0000313" key="6">
    <source>
        <dbReference type="Proteomes" id="UP000011715"/>
    </source>
</evidence>
<reference evidence="5" key="5">
    <citation type="submission" date="2015-06" db="UniProtKB">
        <authorList>
            <consortium name="EnsemblFungi"/>
        </authorList>
    </citation>
    <scope>IDENTIFICATION</scope>
    <source>
        <strain evidence="5">ATCC 64411</strain>
    </source>
</reference>
<dbReference type="OrthoDB" id="538223at2759"/>
<dbReference type="AlphaFoldDB" id="A0A0C4EEW4"/>
<keyword evidence="2" id="KW-0175">Coiled coil</keyword>
<dbReference type="OMA" id="QISAWIH"/>
<sequence>MEAAASAIAVIELAANVGALCLRYSLAVKNAKQEIERFRQQTEALKTTAEGAQRLLQGPDGGRLETLQNLRDALANARSQLDPIRTKLEEKLNTGRRGRAMRRIGLRALTWPFETKDVDKIITNLQRDQDTISAALQIDQTAQILDINRKADQILEINREINLPVAKGAAFDAEANEHDPSCHPATRVDLLADIHRWIEDPNGKGIFWLRGMAGTGKSTISRTVAKTLADKKVPSASFFFKKGEGDRGRAAMFFPTILAQLLPQLSALKPVKLYSGAPK</sequence>
<evidence type="ECO:0000256" key="2">
    <source>
        <dbReference type="SAM" id="Coils"/>
    </source>
</evidence>
<reference evidence="4" key="3">
    <citation type="submission" date="2011-03" db="EMBL/GenBank/DDBJ databases">
        <title>Annotation of Magnaporthe poae ATCC 64411.</title>
        <authorList>
            <person name="Ma L.-J."/>
            <person name="Dead R."/>
            <person name="Young S.K."/>
            <person name="Zeng Q."/>
            <person name="Gargeya S."/>
            <person name="Fitzgerald M."/>
            <person name="Haas B."/>
            <person name="Abouelleil A."/>
            <person name="Alvarado L."/>
            <person name="Arachchi H.M."/>
            <person name="Berlin A."/>
            <person name="Brown A."/>
            <person name="Chapman S.B."/>
            <person name="Chen Z."/>
            <person name="Dunbar C."/>
            <person name="Freedman E."/>
            <person name="Gearin G."/>
            <person name="Gellesch M."/>
            <person name="Goldberg J."/>
            <person name="Griggs A."/>
            <person name="Gujja S."/>
            <person name="Heiman D."/>
            <person name="Howarth C."/>
            <person name="Larson L."/>
            <person name="Lui A."/>
            <person name="MacDonald P.J.P."/>
            <person name="Mehta T."/>
            <person name="Montmayeur A."/>
            <person name="Murphy C."/>
            <person name="Neiman D."/>
            <person name="Pearson M."/>
            <person name="Priest M."/>
            <person name="Roberts A."/>
            <person name="Saif S."/>
            <person name="Shea T."/>
            <person name="Shenoy N."/>
            <person name="Sisk P."/>
            <person name="Stolte C."/>
            <person name="Sykes S."/>
            <person name="Yandava C."/>
            <person name="Wortman J."/>
            <person name="Nusbaum C."/>
            <person name="Birren B."/>
        </authorList>
    </citation>
    <scope>NUCLEOTIDE SEQUENCE</scope>
    <source>
        <strain evidence="4">ATCC 64411</strain>
    </source>
</reference>
<gene>
    <name evidence="4" type="ORF">MAPG_11296</name>
</gene>
<organism evidence="5 6">
    <name type="scientific">Magnaporthiopsis poae (strain ATCC 64411 / 73-15)</name>
    <name type="common">Kentucky bluegrass fungus</name>
    <name type="synonym">Magnaporthe poae</name>
    <dbReference type="NCBI Taxonomy" id="644358"/>
    <lineage>
        <taxon>Eukaryota</taxon>
        <taxon>Fungi</taxon>
        <taxon>Dikarya</taxon>
        <taxon>Ascomycota</taxon>
        <taxon>Pezizomycotina</taxon>
        <taxon>Sordariomycetes</taxon>
        <taxon>Sordariomycetidae</taxon>
        <taxon>Magnaporthales</taxon>
        <taxon>Magnaporthaceae</taxon>
        <taxon>Magnaporthiopsis</taxon>
    </lineage>
</organism>
<evidence type="ECO:0000256" key="1">
    <source>
        <dbReference type="ARBA" id="ARBA00022737"/>
    </source>
</evidence>
<reference evidence="6" key="2">
    <citation type="submission" date="2010-05" db="EMBL/GenBank/DDBJ databases">
        <title>The genome sequence of Magnaporthe poae strain ATCC 64411.</title>
        <authorList>
            <person name="Ma L.-J."/>
            <person name="Dead R."/>
            <person name="Young S."/>
            <person name="Zeng Q."/>
            <person name="Koehrsen M."/>
            <person name="Alvarado L."/>
            <person name="Berlin A."/>
            <person name="Chapman S.B."/>
            <person name="Chen Z."/>
            <person name="Freedman E."/>
            <person name="Gellesch M."/>
            <person name="Goldberg J."/>
            <person name="Griggs A."/>
            <person name="Gujja S."/>
            <person name="Heilman E.R."/>
            <person name="Heiman D."/>
            <person name="Hepburn T."/>
            <person name="Howarth C."/>
            <person name="Jen D."/>
            <person name="Larson L."/>
            <person name="Mehta T."/>
            <person name="Neiman D."/>
            <person name="Pearson M."/>
            <person name="Roberts A."/>
            <person name="Saif S."/>
            <person name="Shea T."/>
            <person name="Shenoy N."/>
            <person name="Sisk P."/>
            <person name="Stolte C."/>
            <person name="Sykes S."/>
            <person name="Walk T."/>
            <person name="White J."/>
            <person name="Yandava C."/>
            <person name="Haas B."/>
            <person name="Nusbaum C."/>
            <person name="Birren B."/>
        </authorList>
    </citation>
    <scope>NUCLEOTIDE SEQUENCE [LARGE SCALE GENOMIC DNA]</scope>
    <source>
        <strain evidence="6">ATCC 64411 / 73-15</strain>
    </source>
</reference>
<dbReference type="eggNOG" id="KOG0266">
    <property type="taxonomic scope" value="Eukaryota"/>
</dbReference>
<keyword evidence="6" id="KW-1185">Reference proteome</keyword>
<dbReference type="EnsemblFungi" id="MAPG_11296T0">
    <property type="protein sequence ID" value="MAPG_11296T0"/>
    <property type="gene ID" value="MAPG_11296"/>
</dbReference>
<dbReference type="Pfam" id="PF24883">
    <property type="entry name" value="NPHP3_N"/>
    <property type="match status" value="1"/>
</dbReference>
<dbReference type="STRING" id="644358.A0A0C4EEW4"/>
<name>A0A0C4EEW4_MAGP6</name>